<dbReference type="Gene3D" id="3.50.50.60">
    <property type="entry name" value="FAD/NAD(P)-binding domain"/>
    <property type="match status" value="2"/>
</dbReference>
<evidence type="ECO:0000313" key="5">
    <source>
        <dbReference type="EMBL" id="GCE09827.1"/>
    </source>
</evidence>
<dbReference type="Pfam" id="PF00743">
    <property type="entry name" value="FMO-like"/>
    <property type="match status" value="1"/>
</dbReference>
<dbReference type="SUPFAM" id="SSF51905">
    <property type="entry name" value="FAD/NAD(P)-binding domain"/>
    <property type="match status" value="2"/>
</dbReference>
<dbReference type="RefSeq" id="WP_235845954.1">
    <property type="nucleotide sequence ID" value="NZ_BIFQ01000002.1"/>
</dbReference>
<accession>A0A401ZSH4</accession>
<keyword evidence="5" id="KW-0503">Monooxygenase</keyword>
<keyword evidence="2" id="KW-0285">Flavoprotein</keyword>
<keyword evidence="4" id="KW-0560">Oxidoreductase</keyword>
<keyword evidence="3" id="KW-0274">FAD</keyword>
<comment type="similarity">
    <text evidence="1">Belongs to the FAD-binding monooxygenase family.</text>
</comment>
<comment type="caution">
    <text evidence="5">The sequence shown here is derived from an EMBL/GenBank/DDBJ whole genome shotgun (WGS) entry which is preliminary data.</text>
</comment>
<dbReference type="Proteomes" id="UP000287224">
    <property type="component" value="Unassembled WGS sequence"/>
</dbReference>
<dbReference type="EMBL" id="BIFQ01000002">
    <property type="protein sequence ID" value="GCE09827.1"/>
    <property type="molecule type" value="Genomic_DNA"/>
</dbReference>
<dbReference type="InterPro" id="IPR036188">
    <property type="entry name" value="FAD/NAD-bd_sf"/>
</dbReference>
<evidence type="ECO:0000256" key="4">
    <source>
        <dbReference type="ARBA" id="ARBA00023002"/>
    </source>
</evidence>
<dbReference type="AlphaFoldDB" id="A0A401ZSH4"/>
<dbReference type="InterPro" id="IPR020946">
    <property type="entry name" value="Flavin_mOase-like"/>
</dbReference>
<keyword evidence="6" id="KW-1185">Reference proteome</keyword>
<dbReference type="GO" id="GO:0050660">
    <property type="term" value="F:flavin adenine dinucleotide binding"/>
    <property type="evidence" value="ECO:0007669"/>
    <property type="project" value="InterPro"/>
</dbReference>
<dbReference type="InterPro" id="IPR051209">
    <property type="entry name" value="FAD-bind_Monooxygenase_sf"/>
</dbReference>
<reference evidence="6" key="1">
    <citation type="submission" date="2018-12" db="EMBL/GenBank/DDBJ databases">
        <title>Tengunoibacter tsumagoiensis gen. nov., sp. nov., Dictyobacter kobayashii sp. nov., D. alpinus sp. nov., and D. joshuensis sp. nov. and description of Dictyobacteraceae fam. nov. within the order Ktedonobacterales isolated from Tengu-no-mugimeshi.</title>
        <authorList>
            <person name="Wang C.M."/>
            <person name="Zheng Y."/>
            <person name="Sakai Y."/>
            <person name="Toyoda A."/>
            <person name="Minakuchi Y."/>
            <person name="Abe K."/>
            <person name="Yokota A."/>
            <person name="Yabe S."/>
        </authorList>
    </citation>
    <scope>NUCLEOTIDE SEQUENCE [LARGE SCALE GENOMIC DNA]</scope>
    <source>
        <strain evidence="6">S-27</strain>
    </source>
</reference>
<organism evidence="5 6">
    <name type="scientific">Dictyobacter aurantiacus</name>
    <dbReference type="NCBI Taxonomy" id="1936993"/>
    <lineage>
        <taxon>Bacteria</taxon>
        <taxon>Bacillati</taxon>
        <taxon>Chloroflexota</taxon>
        <taxon>Ktedonobacteria</taxon>
        <taxon>Ktedonobacterales</taxon>
        <taxon>Dictyobacteraceae</taxon>
        <taxon>Dictyobacter</taxon>
    </lineage>
</organism>
<sequence>MFQVRASRDARPASVSDRYPFASFGTRTMNDDSVPHTHIAILGTGFSGLGMAIQLKKHGYNDFMIIERSDDIGGTWRDNTYPGCACDIPSLLYSFSFAPNPNWTRLYPQQKEIQNYLRRCARRFGILPHIRWQSELVEAVWNEDEQRWHITTTQEHFTADIFICGNGPLNEPSLPAIAGIEQFEGTIFHSSQWRHDYDLTGKRVAVIGTGASAVQFVPQIQPKVAHMAVFQRTPPWIVPRMDHPFSERQKRLFRLLPVAQRLARARIYLRNELTALGLVYRPEVMKKGMGFAREHLARQVPDPVLREKLTPRYAMGCKRILVSDDFYPALGKSNVELVTESIREIRAHSVVTADGREYEVDTIICGTGFHVTDAPFPQHVRGLHKQTLAEKWNASPTAYLGTTIADFPNFFLLIGPYTGLGHNSMIYMIESQINYILDCLRKMERHHVQSVEVLPEAQAAFDDEMQRRMQGTAWTSGCASWYLTSSGRNTTIWPGFTFEFRYRTRRFDWNHYSHAAHPSAVPSFSSPSS</sequence>
<evidence type="ECO:0000256" key="2">
    <source>
        <dbReference type="ARBA" id="ARBA00022630"/>
    </source>
</evidence>
<proteinExistence type="inferred from homology"/>
<dbReference type="PANTHER" id="PTHR42877">
    <property type="entry name" value="L-ORNITHINE N(5)-MONOOXYGENASE-RELATED"/>
    <property type="match status" value="1"/>
</dbReference>
<evidence type="ECO:0000256" key="1">
    <source>
        <dbReference type="ARBA" id="ARBA00010139"/>
    </source>
</evidence>
<evidence type="ECO:0000256" key="3">
    <source>
        <dbReference type="ARBA" id="ARBA00022827"/>
    </source>
</evidence>
<protein>
    <submittedName>
        <fullName evidence="5">Baeyer-Villiger monooxygenase</fullName>
    </submittedName>
</protein>
<dbReference type="GO" id="GO:0004499">
    <property type="term" value="F:N,N-dimethylaniline monooxygenase activity"/>
    <property type="evidence" value="ECO:0007669"/>
    <property type="project" value="InterPro"/>
</dbReference>
<evidence type="ECO:0000313" key="6">
    <source>
        <dbReference type="Proteomes" id="UP000287224"/>
    </source>
</evidence>
<gene>
    <name evidence="5" type="ORF">KDAU_71560</name>
</gene>
<dbReference type="GO" id="GO:0050661">
    <property type="term" value="F:NADP binding"/>
    <property type="evidence" value="ECO:0007669"/>
    <property type="project" value="InterPro"/>
</dbReference>
<dbReference type="PANTHER" id="PTHR42877:SF4">
    <property type="entry name" value="FAD_NAD(P)-BINDING DOMAIN-CONTAINING PROTEIN-RELATED"/>
    <property type="match status" value="1"/>
</dbReference>
<name>A0A401ZSH4_9CHLR</name>